<feature type="transmembrane region" description="Helical" evidence="1">
    <location>
        <begin position="175"/>
        <end position="198"/>
    </location>
</feature>
<reference evidence="2 3" key="1">
    <citation type="submission" date="2020-08" db="EMBL/GenBank/DDBJ databases">
        <title>Genomic Encyclopedia of Type Strains, Phase IV (KMG-IV): sequencing the most valuable type-strain genomes for metagenomic binning, comparative biology and taxonomic classification.</title>
        <authorList>
            <person name="Goeker M."/>
        </authorList>
    </citation>
    <scope>NUCLEOTIDE SEQUENCE [LARGE SCALE GENOMIC DNA]</scope>
    <source>
        <strain evidence="2 3">DSM 22359</strain>
    </source>
</reference>
<accession>A0A840U5H6</accession>
<sequence length="267" mass="29191">MTVDGGTLERSSNGKLSRKEFLGAGIALSAFLILYYISGFFIGQLYMGCYDVDESWFCQAVLDDPIVDHLLFYLIEPLVLGGISVFFARIGVKTADQRLVFAVFSAGLALFLLGERGFYYFFESYWIVGFQDIVLSVIYFLMVATGAFLAHRAGGEWYASTGGEAHVTGGQQRLAVGYIVCGLLVLHVFFYFCTAWLFDGGGGGFAVTVGLWLLVAVAGVVLLHRAPRQGERSERLRISALVIAYVLLTVLVVIAGFLVLLAATFHL</sequence>
<protein>
    <submittedName>
        <fullName evidence="2">Uncharacterized protein</fullName>
    </submittedName>
</protein>
<feature type="transmembrane region" description="Helical" evidence="1">
    <location>
        <begin position="133"/>
        <end position="154"/>
    </location>
</feature>
<dbReference type="AlphaFoldDB" id="A0A840U5H6"/>
<dbReference type="EMBL" id="JACHFE010000002">
    <property type="protein sequence ID" value="MBB5320192.1"/>
    <property type="molecule type" value="Genomic_DNA"/>
</dbReference>
<keyword evidence="3" id="KW-1185">Reference proteome</keyword>
<feature type="transmembrane region" description="Helical" evidence="1">
    <location>
        <begin position="204"/>
        <end position="226"/>
    </location>
</feature>
<comment type="caution">
    <text evidence="2">The sequence shown here is derived from an EMBL/GenBank/DDBJ whole genome shotgun (WGS) entry which is preliminary data.</text>
</comment>
<keyword evidence="1" id="KW-0472">Membrane</keyword>
<dbReference type="Proteomes" id="UP000591735">
    <property type="component" value="Unassembled WGS sequence"/>
</dbReference>
<feature type="transmembrane region" description="Helical" evidence="1">
    <location>
        <begin position="21"/>
        <end position="47"/>
    </location>
</feature>
<keyword evidence="1" id="KW-1133">Transmembrane helix</keyword>
<keyword evidence="1" id="KW-0812">Transmembrane</keyword>
<evidence type="ECO:0000313" key="2">
    <source>
        <dbReference type="EMBL" id="MBB5320192.1"/>
    </source>
</evidence>
<feature type="transmembrane region" description="Helical" evidence="1">
    <location>
        <begin position="70"/>
        <end position="92"/>
    </location>
</feature>
<evidence type="ECO:0000313" key="3">
    <source>
        <dbReference type="Proteomes" id="UP000591735"/>
    </source>
</evidence>
<name>A0A840U5H6_9GAMM</name>
<evidence type="ECO:0000256" key="1">
    <source>
        <dbReference type="SAM" id="Phobius"/>
    </source>
</evidence>
<dbReference type="RefSeq" id="WP_183699787.1">
    <property type="nucleotide sequence ID" value="NZ_JACHFE010000002.1"/>
</dbReference>
<feature type="transmembrane region" description="Helical" evidence="1">
    <location>
        <begin position="99"/>
        <end position="121"/>
    </location>
</feature>
<organism evidence="2 3">
    <name type="scientific">Marinobacter oulmenensis</name>
    <dbReference type="NCBI Taxonomy" id="643747"/>
    <lineage>
        <taxon>Bacteria</taxon>
        <taxon>Pseudomonadati</taxon>
        <taxon>Pseudomonadota</taxon>
        <taxon>Gammaproteobacteria</taxon>
        <taxon>Pseudomonadales</taxon>
        <taxon>Marinobacteraceae</taxon>
        <taxon>Marinobacter</taxon>
    </lineage>
</organism>
<feature type="transmembrane region" description="Helical" evidence="1">
    <location>
        <begin position="238"/>
        <end position="265"/>
    </location>
</feature>
<gene>
    <name evidence="2" type="ORF">HNR38_000664</name>
</gene>
<proteinExistence type="predicted"/>